<keyword evidence="2" id="KW-1185">Reference proteome</keyword>
<proteinExistence type="predicted"/>
<dbReference type="Pfam" id="PF05845">
    <property type="entry name" value="PhnH"/>
    <property type="match status" value="1"/>
</dbReference>
<gene>
    <name evidence="1" type="primary">phnH</name>
    <name evidence="1" type="ORF">JEODO184_00916</name>
</gene>
<evidence type="ECO:0000313" key="2">
    <source>
        <dbReference type="Proteomes" id="UP000589351"/>
    </source>
</evidence>
<dbReference type="GO" id="GO:0019634">
    <property type="term" value="P:organic phosphonate metabolic process"/>
    <property type="evidence" value="ECO:0007669"/>
    <property type="project" value="InterPro"/>
</dbReference>
<dbReference type="AlphaFoldDB" id="A0A6V7RFE9"/>
<organism evidence="1 2">
    <name type="scientific">Jeotgalicoccus meleagridis</name>
    <dbReference type="NCBI Taxonomy" id="2759181"/>
    <lineage>
        <taxon>Bacteria</taxon>
        <taxon>Bacillati</taxon>
        <taxon>Bacillota</taxon>
        <taxon>Bacilli</taxon>
        <taxon>Bacillales</taxon>
        <taxon>Staphylococcaceae</taxon>
        <taxon>Jeotgalicoccus</taxon>
    </lineage>
</organism>
<dbReference type="EMBL" id="CAJEWD010000006">
    <property type="protein sequence ID" value="CAD2075649.1"/>
    <property type="molecule type" value="Genomic_DNA"/>
</dbReference>
<dbReference type="SUPFAM" id="SSF159709">
    <property type="entry name" value="PhnH-like"/>
    <property type="match status" value="1"/>
</dbReference>
<dbReference type="RefSeq" id="WP_185125441.1">
    <property type="nucleotide sequence ID" value="NZ_CAJEWD010000006.1"/>
</dbReference>
<protein>
    <submittedName>
        <fullName evidence="1">Alpha-D-ribose 1-methylphosphonate 5-triphosphate synthase subunit PhnH</fullName>
    </submittedName>
</protein>
<dbReference type="InterPro" id="IPR008772">
    <property type="entry name" value="Phosphonate_metab_PhnH"/>
</dbReference>
<dbReference type="Gene3D" id="3.40.50.11310">
    <property type="entry name" value="Bacterial phosphonate metabolism protein PhnH"/>
    <property type="match status" value="1"/>
</dbReference>
<dbReference type="Proteomes" id="UP000589351">
    <property type="component" value="Unassembled WGS sequence"/>
</dbReference>
<name>A0A6V7RFE9_9STAP</name>
<reference evidence="1 2" key="1">
    <citation type="submission" date="2020-07" db="EMBL/GenBank/DDBJ databases">
        <authorList>
            <person name="Criscuolo A."/>
        </authorList>
    </citation>
    <scope>NUCLEOTIDE SEQUENCE [LARGE SCALE GENOMIC DNA]</scope>
    <source>
        <strain evidence="1">CIP111649</strain>
    </source>
</reference>
<dbReference type="PIRSF" id="PIRSF020680">
    <property type="entry name" value="PhnH"/>
    <property type="match status" value="1"/>
</dbReference>
<sequence length="186" mass="21177">MNTIVHKTQTVYRQLINVSSRPGHIETVEEELSNYTDFSKANLLTCVTLFDNEITYMTTNEVMEKEVKVLTGARKAHDLSTTDYIISKRSDLKEEFFTQTKHGVLASPEKSVTILIDLDSLNEGQTYQLTGPGIKDTQTINIDLDPSWIELRNQACQEFPLGLDLILTDKHNQLMMIPRTTKVEVK</sequence>
<dbReference type="NCBIfam" id="TIGR03292">
    <property type="entry name" value="PhnH_redo"/>
    <property type="match status" value="1"/>
</dbReference>
<dbReference type="InterPro" id="IPR038058">
    <property type="entry name" value="PhnH-like_sp"/>
</dbReference>
<comment type="caution">
    <text evidence="1">The sequence shown here is derived from an EMBL/GenBank/DDBJ whole genome shotgun (WGS) entry which is preliminary data.</text>
</comment>
<accession>A0A6V7RFE9</accession>
<evidence type="ECO:0000313" key="1">
    <source>
        <dbReference type="EMBL" id="CAD2075649.1"/>
    </source>
</evidence>